<comment type="caution">
    <text evidence="8">The sequence shown here is derived from an EMBL/GenBank/DDBJ whole genome shotgun (WGS) entry which is preliminary data.</text>
</comment>
<keyword evidence="3 6" id="KW-0378">Hydrolase</keyword>
<feature type="transmembrane region" description="Helical" evidence="6">
    <location>
        <begin position="151"/>
        <end position="174"/>
    </location>
</feature>
<comment type="catalytic activity">
    <reaction evidence="6">
        <text>a di-trans,poly-cis-dolichyl diphosphate + H2O = a di-trans,poly-cis-dolichyl phosphate + phosphate + H(+)</text>
        <dbReference type="Rhea" id="RHEA:14385"/>
        <dbReference type="Rhea" id="RHEA-COMP:19498"/>
        <dbReference type="Rhea" id="RHEA-COMP:19506"/>
        <dbReference type="ChEBI" id="CHEBI:15377"/>
        <dbReference type="ChEBI" id="CHEBI:15378"/>
        <dbReference type="ChEBI" id="CHEBI:43474"/>
        <dbReference type="ChEBI" id="CHEBI:57497"/>
        <dbReference type="ChEBI" id="CHEBI:57683"/>
        <dbReference type="EC" id="3.6.1.43"/>
    </reaction>
</comment>
<keyword evidence="6" id="KW-0256">Endoplasmic reticulum</keyword>
<organism evidence="8 9">
    <name type="scientific">Ophiocordyceps australis</name>
    <dbReference type="NCBI Taxonomy" id="1399860"/>
    <lineage>
        <taxon>Eukaryota</taxon>
        <taxon>Fungi</taxon>
        <taxon>Dikarya</taxon>
        <taxon>Ascomycota</taxon>
        <taxon>Pezizomycotina</taxon>
        <taxon>Sordariomycetes</taxon>
        <taxon>Hypocreomycetidae</taxon>
        <taxon>Hypocreales</taxon>
        <taxon>Ophiocordycipitaceae</taxon>
        <taxon>Ophiocordyceps</taxon>
    </lineage>
</organism>
<accession>A0A2C5YQM3</accession>
<dbReference type="GO" id="GO:0047874">
    <property type="term" value="F:dolichyldiphosphatase activity"/>
    <property type="evidence" value="ECO:0007669"/>
    <property type="project" value="UniProtKB-UniRule"/>
</dbReference>
<keyword evidence="5 6" id="KW-0472">Membrane</keyword>
<dbReference type="EC" id="3.6.1.43" evidence="6"/>
<dbReference type="InterPro" id="IPR036938">
    <property type="entry name" value="PAP2/HPO_sf"/>
</dbReference>
<dbReference type="GO" id="GO:0008610">
    <property type="term" value="P:lipid biosynthetic process"/>
    <property type="evidence" value="ECO:0007669"/>
    <property type="project" value="TreeGrafter"/>
</dbReference>
<gene>
    <name evidence="8" type="ORF">CDD82_6325</name>
</gene>
<evidence type="ECO:0000256" key="5">
    <source>
        <dbReference type="ARBA" id="ARBA00023136"/>
    </source>
</evidence>
<comment type="pathway">
    <text evidence="6">Protein modification; protein glycosylation.</text>
</comment>
<keyword evidence="9" id="KW-1185">Reference proteome</keyword>
<dbReference type="PANTHER" id="PTHR11247">
    <property type="entry name" value="PALMITOYL-PROTEIN THIOESTERASE/DOLICHYLDIPHOSPHATASE 1"/>
    <property type="match status" value="1"/>
</dbReference>
<dbReference type="SUPFAM" id="SSF48317">
    <property type="entry name" value="Acid phosphatase/Vanadium-dependent haloperoxidase"/>
    <property type="match status" value="1"/>
</dbReference>
<dbReference type="UniPathway" id="UPA00378"/>
<evidence type="ECO:0000259" key="7">
    <source>
        <dbReference type="SMART" id="SM00014"/>
    </source>
</evidence>
<dbReference type="GO" id="GO:0006487">
    <property type="term" value="P:protein N-linked glycosylation"/>
    <property type="evidence" value="ECO:0007669"/>
    <property type="project" value="UniProtKB-UniRule"/>
</dbReference>
<feature type="transmembrane region" description="Helical" evidence="6">
    <location>
        <begin position="24"/>
        <end position="47"/>
    </location>
</feature>
<evidence type="ECO:0000256" key="2">
    <source>
        <dbReference type="ARBA" id="ARBA00022692"/>
    </source>
</evidence>
<evidence type="ECO:0000256" key="4">
    <source>
        <dbReference type="ARBA" id="ARBA00022989"/>
    </source>
</evidence>
<evidence type="ECO:0000256" key="3">
    <source>
        <dbReference type="ARBA" id="ARBA00022801"/>
    </source>
</evidence>
<comment type="function">
    <text evidence="6">Required for efficient N-glycosylation. Necessary for maintaining optimal levels of dolichol-linked oligosaccharides. Hydrolyzes dolichyl pyrophosphate at a very high rate and dolichyl monophosphate at a much lower rate. Does not act on phosphatidate.</text>
</comment>
<keyword evidence="4 6" id="KW-1133">Transmembrane helix</keyword>
<dbReference type="InterPro" id="IPR000326">
    <property type="entry name" value="PAP2/HPO"/>
</dbReference>
<dbReference type="AlphaFoldDB" id="A0A2C5YQM3"/>
<comment type="subcellular location">
    <subcellularLocation>
        <location evidence="6">Endoplasmic reticulum membrane</location>
        <topology evidence="6">Multi-pass membrane protein</topology>
    </subcellularLocation>
    <subcellularLocation>
        <location evidence="1">Membrane</location>
        <topology evidence="1">Multi-pass membrane protein</topology>
    </subcellularLocation>
</comment>
<keyword evidence="2 6" id="KW-0812">Transmembrane</keyword>
<dbReference type="GO" id="GO:0005789">
    <property type="term" value="C:endoplasmic reticulum membrane"/>
    <property type="evidence" value="ECO:0007669"/>
    <property type="project" value="UniProtKB-SubCell"/>
</dbReference>
<evidence type="ECO:0000256" key="1">
    <source>
        <dbReference type="ARBA" id="ARBA00004141"/>
    </source>
</evidence>
<sequence>MAVHDTPLASLSLTHVYYDPNDGISLICAYLALVPQALCIVYATLVLASREAEVVLALVGQVACEALNLLLKRAIKQRRPRRFHDCGYGMPSSHAQFLAFWAAQLVLFVVFRHQPRQRAARWQRGLTSVAAVLLAAAVAWSRVYLGYHSPAQVLVGCGAGAACALAWFALTAALRSSGWLRWALDLPPARALRARDLALDEDLCQAGWEKWQRRRAQTAVAAQEKKTP</sequence>
<dbReference type="PANTHER" id="PTHR11247:SF1">
    <property type="entry name" value="DOLICHYLDIPHOSPHATASE 1"/>
    <property type="match status" value="1"/>
</dbReference>
<feature type="domain" description="Phosphatidic acid phosphatase type 2/haloperoxidase" evidence="7">
    <location>
        <begin position="54"/>
        <end position="168"/>
    </location>
</feature>
<evidence type="ECO:0000256" key="6">
    <source>
        <dbReference type="RuleBase" id="RU367078"/>
    </source>
</evidence>
<dbReference type="Gene3D" id="1.20.144.10">
    <property type="entry name" value="Phosphatidic acid phosphatase type 2/haloperoxidase"/>
    <property type="match status" value="1"/>
</dbReference>
<reference evidence="8 9" key="1">
    <citation type="submission" date="2017-06" db="EMBL/GenBank/DDBJ databases">
        <title>Ant-infecting Ophiocordyceps genomes reveal a high diversity of potential behavioral manipulation genes and a possible major role for enterotoxins.</title>
        <authorList>
            <person name="De Bekker C."/>
            <person name="Evans H.C."/>
            <person name="Brachmann A."/>
            <person name="Hughes D.P."/>
        </authorList>
    </citation>
    <scope>NUCLEOTIDE SEQUENCE [LARGE SCALE GENOMIC DNA]</scope>
    <source>
        <strain evidence="8 9">1348a</strain>
    </source>
</reference>
<proteinExistence type="inferred from homology"/>
<evidence type="ECO:0000313" key="8">
    <source>
        <dbReference type="EMBL" id="PHH71815.1"/>
    </source>
</evidence>
<protein>
    <recommendedName>
        <fullName evidence="6">Dolichyldiphosphatase</fullName>
        <ecNumber evidence="6">3.6.1.43</ecNumber>
    </recommendedName>
</protein>
<evidence type="ECO:0000313" key="9">
    <source>
        <dbReference type="Proteomes" id="UP000224854"/>
    </source>
</evidence>
<dbReference type="CDD" id="cd03382">
    <property type="entry name" value="PAP2_dolichyldiphosphatase"/>
    <property type="match status" value="1"/>
</dbReference>
<name>A0A2C5YQM3_9HYPO</name>
<dbReference type="SMART" id="SM00014">
    <property type="entry name" value="acidPPc"/>
    <property type="match status" value="1"/>
</dbReference>
<feature type="transmembrane region" description="Helical" evidence="6">
    <location>
        <begin position="95"/>
        <end position="113"/>
    </location>
</feature>
<dbReference type="InterPro" id="IPR039667">
    <property type="entry name" value="Dolichyldiphosphatase_PAP2"/>
</dbReference>
<feature type="transmembrane region" description="Helical" evidence="6">
    <location>
        <begin position="125"/>
        <end position="145"/>
    </location>
</feature>
<dbReference type="Pfam" id="PF01569">
    <property type="entry name" value="PAP2"/>
    <property type="match status" value="1"/>
</dbReference>
<dbReference type="Proteomes" id="UP000224854">
    <property type="component" value="Unassembled WGS sequence"/>
</dbReference>
<dbReference type="EMBL" id="NJEU01000641">
    <property type="protein sequence ID" value="PHH71815.1"/>
    <property type="molecule type" value="Genomic_DNA"/>
</dbReference>
<comment type="similarity">
    <text evidence="6">Belongs to the dolichyldiphosphatase family.</text>
</comment>
<dbReference type="OrthoDB" id="302705at2759"/>